<organism evidence="1 2">
    <name type="scientific">Sphaeroforma arctica JP610</name>
    <dbReference type="NCBI Taxonomy" id="667725"/>
    <lineage>
        <taxon>Eukaryota</taxon>
        <taxon>Ichthyosporea</taxon>
        <taxon>Ichthyophonida</taxon>
        <taxon>Sphaeroforma</taxon>
    </lineage>
</organism>
<evidence type="ECO:0000313" key="2">
    <source>
        <dbReference type="Proteomes" id="UP000054560"/>
    </source>
</evidence>
<evidence type="ECO:0000313" key="1">
    <source>
        <dbReference type="EMBL" id="KNC72013.1"/>
    </source>
</evidence>
<dbReference type="Proteomes" id="UP000054560">
    <property type="component" value="Unassembled WGS sequence"/>
</dbReference>
<proteinExistence type="predicted"/>
<name>A0A0L0F786_9EUKA</name>
<gene>
    <name evidence="1" type="ORF">SARC_15438</name>
</gene>
<keyword evidence="2" id="KW-1185">Reference proteome</keyword>
<sequence>MVQQADIPIEGTHTITAHDIGIVNVRANATGTHAHDEINEAVKYVDTLSYDTLKELVALLPGIWAKRKDDEINRAKHARVGAFIARNERVYCRLRDHSRPSHSGMHVPALY</sequence>
<reference evidence="1 2" key="1">
    <citation type="submission" date="2011-02" db="EMBL/GenBank/DDBJ databases">
        <title>The Genome Sequence of Sphaeroforma arctica JP610.</title>
        <authorList>
            <consortium name="The Broad Institute Genome Sequencing Platform"/>
            <person name="Russ C."/>
            <person name="Cuomo C."/>
            <person name="Young S.K."/>
            <person name="Zeng Q."/>
            <person name="Gargeya S."/>
            <person name="Alvarado L."/>
            <person name="Berlin A."/>
            <person name="Chapman S.B."/>
            <person name="Chen Z."/>
            <person name="Freedman E."/>
            <person name="Gellesch M."/>
            <person name="Goldberg J."/>
            <person name="Griggs A."/>
            <person name="Gujja S."/>
            <person name="Heilman E."/>
            <person name="Heiman D."/>
            <person name="Howarth C."/>
            <person name="Mehta T."/>
            <person name="Neiman D."/>
            <person name="Pearson M."/>
            <person name="Roberts A."/>
            <person name="Saif S."/>
            <person name="Shea T."/>
            <person name="Shenoy N."/>
            <person name="Sisk P."/>
            <person name="Stolte C."/>
            <person name="Sykes S."/>
            <person name="White J."/>
            <person name="Yandava C."/>
            <person name="Burger G."/>
            <person name="Gray M.W."/>
            <person name="Holland P.W.H."/>
            <person name="King N."/>
            <person name="Lang F.B.F."/>
            <person name="Roger A.J."/>
            <person name="Ruiz-Trillo I."/>
            <person name="Haas B."/>
            <person name="Nusbaum C."/>
            <person name="Birren B."/>
        </authorList>
    </citation>
    <scope>NUCLEOTIDE SEQUENCE [LARGE SCALE GENOMIC DNA]</scope>
    <source>
        <strain evidence="1 2">JP610</strain>
    </source>
</reference>
<protein>
    <submittedName>
        <fullName evidence="1">Uncharacterized protein</fullName>
    </submittedName>
</protein>
<dbReference type="EMBL" id="KQ247716">
    <property type="protein sequence ID" value="KNC72013.1"/>
    <property type="molecule type" value="Genomic_DNA"/>
</dbReference>
<dbReference type="AlphaFoldDB" id="A0A0L0F786"/>
<accession>A0A0L0F786</accession>
<dbReference type="RefSeq" id="XP_014145915.1">
    <property type="nucleotide sequence ID" value="XM_014290440.1"/>
</dbReference>
<dbReference type="GeneID" id="25915942"/>